<keyword evidence="4 10" id="KW-1003">Cell membrane</keyword>
<dbReference type="OrthoDB" id="350725at2"/>
<dbReference type="InterPro" id="IPR005503">
    <property type="entry name" value="FliL"/>
</dbReference>
<keyword evidence="7 10" id="KW-0283">Flagellar rotation</keyword>
<evidence type="ECO:0000256" key="1">
    <source>
        <dbReference type="ARBA" id="ARBA00002254"/>
    </source>
</evidence>
<evidence type="ECO:0000256" key="7">
    <source>
        <dbReference type="ARBA" id="ARBA00022779"/>
    </source>
</evidence>
<dbReference type="GO" id="GO:0005886">
    <property type="term" value="C:plasma membrane"/>
    <property type="evidence" value="ECO:0007669"/>
    <property type="project" value="UniProtKB-SubCell"/>
</dbReference>
<dbReference type="GO" id="GO:0071978">
    <property type="term" value="P:bacterial-type flagellum-dependent swarming motility"/>
    <property type="evidence" value="ECO:0007669"/>
    <property type="project" value="TreeGrafter"/>
</dbReference>
<evidence type="ECO:0000256" key="3">
    <source>
        <dbReference type="ARBA" id="ARBA00008281"/>
    </source>
</evidence>
<evidence type="ECO:0000256" key="4">
    <source>
        <dbReference type="ARBA" id="ARBA00022475"/>
    </source>
</evidence>
<keyword evidence="8 10" id="KW-1133">Transmembrane helix</keyword>
<keyword evidence="12" id="KW-1185">Reference proteome</keyword>
<dbReference type="GO" id="GO:0009425">
    <property type="term" value="C:bacterial-type flagellum basal body"/>
    <property type="evidence" value="ECO:0007669"/>
    <property type="project" value="InterPro"/>
</dbReference>
<dbReference type="PANTHER" id="PTHR35091">
    <property type="entry name" value="FLAGELLAR PROTEIN FLIL"/>
    <property type="match status" value="1"/>
</dbReference>
<keyword evidence="6 10" id="KW-0812">Transmembrane</keyword>
<name>A0A5C1QNX7_9SPIO</name>
<keyword evidence="9 10" id="KW-0472">Membrane</keyword>
<evidence type="ECO:0000256" key="2">
    <source>
        <dbReference type="ARBA" id="ARBA00004162"/>
    </source>
</evidence>
<gene>
    <name evidence="11" type="ORF">EXM22_07725</name>
</gene>
<organism evidence="11 12">
    <name type="scientific">Oceanispirochaeta crateris</name>
    <dbReference type="NCBI Taxonomy" id="2518645"/>
    <lineage>
        <taxon>Bacteria</taxon>
        <taxon>Pseudomonadati</taxon>
        <taxon>Spirochaetota</taxon>
        <taxon>Spirochaetia</taxon>
        <taxon>Spirochaetales</taxon>
        <taxon>Spirochaetaceae</taxon>
        <taxon>Oceanispirochaeta</taxon>
    </lineage>
</organism>
<evidence type="ECO:0000313" key="12">
    <source>
        <dbReference type="Proteomes" id="UP000324209"/>
    </source>
</evidence>
<dbReference type="AlphaFoldDB" id="A0A5C1QNX7"/>
<dbReference type="RefSeq" id="WP_149485962.1">
    <property type="nucleotide sequence ID" value="NZ_CP036150.1"/>
</dbReference>
<dbReference type="PANTHER" id="PTHR35091:SF2">
    <property type="entry name" value="FLAGELLAR PROTEIN FLIL"/>
    <property type="match status" value="1"/>
</dbReference>
<reference evidence="11 12" key="1">
    <citation type="submission" date="2019-02" db="EMBL/GenBank/DDBJ databases">
        <title>Complete Genome Sequence and Methylome Analysis of free living Spirochaetas.</title>
        <authorList>
            <person name="Fomenkov A."/>
            <person name="Dubinina G."/>
            <person name="Leshcheva N."/>
            <person name="Mikheeva N."/>
            <person name="Grabovich M."/>
            <person name="Vincze T."/>
            <person name="Roberts R.J."/>
        </authorList>
    </citation>
    <scope>NUCLEOTIDE SEQUENCE [LARGE SCALE GENOMIC DNA]</scope>
    <source>
        <strain evidence="11 12">K2</strain>
    </source>
</reference>
<dbReference type="EMBL" id="CP036150">
    <property type="protein sequence ID" value="QEN07882.1"/>
    <property type="molecule type" value="Genomic_DNA"/>
</dbReference>
<evidence type="ECO:0000313" key="11">
    <source>
        <dbReference type="EMBL" id="QEN07882.1"/>
    </source>
</evidence>
<dbReference type="GO" id="GO:0006935">
    <property type="term" value="P:chemotaxis"/>
    <property type="evidence" value="ECO:0007669"/>
    <property type="project" value="UniProtKB-KW"/>
</dbReference>
<evidence type="ECO:0000256" key="6">
    <source>
        <dbReference type="ARBA" id="ARBA00022692"/>
    </source>
</evidence>
<evidence type="ECO:0000256" key="8">
    <source>
        <dbReference type="ARBA" id="ARBA00022989"/>
    </source>
</evidence>
<evidence type="ECO:0000256" key="10">
    <source>
        <dbReference type="RuleBase" id="RU364125"/>
    </source>
</evidence>
<comment type="function">
    <text evidence="1 10">Controls the rotational direction of flagella during chemotaxis.</text>
</comment>
<dbReference type="KEGG" id="ock:EXM22_07725"/>
<sequence>MADDDIELGNALEAGSPDDLGEAKKKRFISDKIAKVLVYIASGIIAVLLTVTISVVTFRVLDKGSVNRSFAEVSQAYETIPEPYTYYTLIPQIRGVTRDQSPHSVIVKVDIGYKEGDSQVQTELVARTAQLTDIIRNYFSQKTAAELAPEREHIIKTELKDLVNRVLSQGKVQDIIFPELQVYEF</sequence>
<protein>
    <recommendedName>
        <fullName evidence="10">Flagellar protein FliL</fullName>
    </recommendedName>
</protein>
<comment type="subcellular location">
    <subcellularLocation>
        <location evidence="2">Cell membrane</location>
        <topology evidence="2">Single-pass membrane protein</topology>
    </subcellularLocation>
</comment>
<keyword evidence="5 10" id="KW-0145">Chemotaxis</keyword>
<accession>A0A5C1QNX7</accession>
<proteinExistence type="inferred from homology"/>
<comment type="similarity">
    <text evidence="3 10">Belongs to the FliL family.</text>
</comment>
<dbReference type="Pfam" id="PF03748">
    <property type="entry name" value="FliL"/>
    <property type="match status" value="1"/>
</dbReference>
<evidence type="ECO:0000256" key="9">
    <source>
        <dbReference type="ARBA" id="ARBA00023136"/>
    </source>
</evidence>
<evidence type="ECO:0000256" key="5">
    <source>
        <dbReference type="ARBA" id="ARBA00022500"/>
    </source>
</evidence>
<feature type="transmembrane region" description="Helical" evidence="10">
    <location>
        <begin position="36"/>
        <end position="61"/>
    </location>
</feature>
<dbReference type="Proteomes" id="UP000324209">
    <property type="component" value="Chromosome"/>
</dbReference>